<evidence type="ECO:0000256" key="7">
    <source>
        <dbReference type="ARBA" id="ARBA00023002"/>
    </source>
</evidence>
<evidence type="ECO:0000313" key="11">
    <source>
        <dbReference type="Proteomes" id="UP000476055"/>
    </source>
</evidence>
<evidence type="ECO:0000259" key="9">
    <source>
        <dbReference type="PROSITE" id="PS50970"/>
    </source>
</evidence>
<keyword evidence="3 8" id="KW-0489">Methyltransferase</keyword>
<dbReference type="Gene3D" id="3.20.20.330">
    <property type="entry name" value="Homocysteine-binding-like domain"/>
    <property type="match status" value="1"/>
</dbReference>
<evidence type="ECO:0000256" key="6">
    <source>
        <dbReference type="ARBA" id="ARBA00022827"/>
    </source>
</evidence>
<name>A0A6L5YGT6_9FIRM</name>
<dbReference type="Gene3D" id="3.20.20.220">
    <property type="match status" value="1"/>
</dbReference>
<dbReference type="EC" id="1.5.1.20" evidence="10"/>
<keyword evidence="5 8" id="KW-0808">Transferase</keyword>
<dbReference type="GO" id="GO:0046872">
    <property type="term" value="F:metal ion binding"/>
    <property type="evidence" value="ECO:0007669"/>
    <property type="project" value="UniProtKB-KW"/>
</dbReference>
<dbReference type="GO" id="GO:0008168">
    <property type="term" value="F:methyltransferase activity"/>
    <property type="evidence" value="ECO:0007669"/>
    <property type="project" value="UniProtKB-UniRule"/>
</dbReference>
<dbReference type="GO" id="GO:0032259">
    <property type="term" value="P:methylation"/>
    <property type="evidence" value="ECO:0007669"/>
    <property type="project" value="UniProtKB-KW"/>
</dbReference>
<dbReference type="GO" id="GO:0004489">
    <property type="term" value="F:methylenetetrahydrofolate reductase [NAD(P)H] activity"/>
    <property type="evidence" value="ECO:0007669"/>
    <property type="project" value="UniProtKB-EC"/>
</dbReference>
<feature type="domain" description="Hcy-binding" evidence="9">
    <location>
        <begin position="8"/>
        <end position="295"/>
    </location>
</feature>
<keyword evidence="8" id="KW-0479">Metal-binding</keyword>
<dbReference type="CDD" id="cd00537">
    <property type="entry name" value="MTHFR"/>
    <property type="match status" value="1"/>
</dbReference>
<evidence type="ECO:0000256" key="3">
    <source>
        <dbReference type="ARBA" id="ARBA00022603"/>
    </source>
</evidence>
<evidence type="ECO:0000256" key="8">
    <source>
        <dbReference type="PROSITE-ProRule" id="PRU00333"/>
    </source>
</evidence>
<proteinExistence type="predicted"/>
<feature type="binding site" evidence="8">
    <location>
        <position position="214"/>
    </location>
    <ligand>
        <name>Zn(2+)</name>
        <dbReference type="ChEBI" id="CHEBI:29105"/>
    </ligand>
</feature>
<comment type="cofactor">
    <cofactor evidence="1">
        <name>FAD</name>
        <dbReference type="ChEBI" id="CHEBI:57692"/>
    </cofactor>
</comment>
<dbReference type="PANTHER" id="PTHR11103:SF18">
    <property type="entry name" value="SLR1189 PROTEIN"/>
    <property type="match status" value="1"/>
</dbReference>
<feature type="binding site" evidence="8">
    <location>
        <position position="280"/>
    </location>
    <ligand>
        <name>Zn(2+)</name>
        <dbReference type="ChEBI" id="CHEBI:29105"/>
    </ligand>
</feature>
<comment type="cofactor">
    <cofactor evidence="8">
        <name>Zn(2+)</name>
        <dbReference type="ChEBI" id="CHEBI:29105"/>
    </cofactor>
</comment>
<dbReference type="InterPro" id="IPR029041">
    <property type="entry name" value="FAD-linked_oxidoreductase-like"/>
</dbReference>
<dbReference type="PANTHER" id="PTHR11103">
    <property type="entry name" value="SLR1189 PROTEIN"/>
    <property type="match status" value="1"/>
</dbReference>
<feature type="binding site" evidence="8">
    <location>
        <position position="281"/>
    </location>
    <ligand>
        <name>Zn(2+)</name>
        <dbReference type="ChEBI" id="CHEBI:29105"/>
    </ligand>
</feature>
<comment type="pathway">
    <text evidence="2">One-carbon metabolism; tetrahydrofolate interconversion.</text>
</comment>
<sequence>MGNTKHTKEQIRERIQQKKLLFDGAFGTYYGGKYDTKQLPELANLEAPERVKEIHTEYLEAGAQILRTNTFAANSFCMDRSKEQIEETLRSGVRLAREAVAAWRARTGETKEVYIAGDIGQIPGDALAQKDTLCRKYEEICRIFLEEGVDFFVFETFSEMEELLPAIKMIGEQAFITVQFSVNQFGYSNAGLSARKLLQRAGAIKEIDAVGFNCGVGPSHMYRILQTLYKPADKFLTALSNAGYPQMVTGRMIFTGDNREYFVDRMQQMIALGVDMAGGCCGTTPEYISDLAGKLDFTQYPQTQEKAEPEKKQAGTEDHSFYHNKEAEGRKKLIAVELAPPAGIDDEKLMDAAHLLQRSGVDVLTFPDSPSGRTRADSILMAEKVARETGMCVMPHICCRDKNAIAMRSQLLGAYINGIHNFLVITGDPIPSMVRTTVKSVFNFDSVGLMQILADMNEEQFAQAPVSYGGAINQGRRNLEVEIGRVKKKMAAGATFFLTQPISTKESADRVRRIKEETGARILCGIMPFVSLKNATFMKNEMAGIDVTDEVLARYRADMTREEGEQAGVQLAKEVITMTEDFADGYYFSFPFNRVTMLEKILD</sequence>
<dbReference type="InterPro" id="IPR003726">
    <property type="entry name" value="HCY_dom"/>
</dbReference>
<evidence type="ECO:0000256" key="4">
    <source>
        <dbReference type="ARBA" id="ARBA00022630"/>
    </source>
</evidence>
<organism evidence="10 11">
    <name type="scientific">Waltera intestinalis</name>
    <dbReference type="NCBI Taxonomy" id="2606635"/>
    <lineage>
        <taxon>Bacteria</taxon>
        <taxon>Bacillati</taxon>
        <taxon>Bacillota</taxon>
        <taxon>Clostridia</taxon>
        <taxon>Lachnospirales</taxon>
        <taxon>Lachnospiraceae</taxon>
        <taxon>Waltera</taxon>
    </lineage>
</organism>
<dbReference type="GO" id="GO:0035999">
    <property type="term" value="P:tetrahydrofolate interconversion"/>
    <property type="evidence" value="ECO:0007669"/>
    <property type="project" value="UniProtKB-UniPathway"/>
</dbReference>
<dbReference type="SUPFAM" id="SSF82282">
    <property type="entry name" value="Homocysteine S-methyltransferase"/>
    <property type="match status" value="1"/>
</dbReference>
<evidence type="ECO:0000256" key="2">
    <source>
        <dbReference type="ARBA" id="ARBA00004777"/>
    </source>
</evidence>
<dbReference type="Pfam" id="PF02574">
    <property type="entry name" value="S-methyl_trans"/>
    <property type="match status" value="1"/>
</dbReference>
<dbReference type="GO" id="GO:0006555">
    <property type="term" value="P:methionine metabolic process"/>
    <property type="evidence" value="ECO:0007669"/>
    <property type="project" value="InterPro"/>
</dbReference>
<evidence type="ECO:0000313" key="10">
    <source>
        <dbReference type="EMBL" id="MST56882.1"/>
    </source>
</evidence>
<keyword evidence="11" id="KW-1185">Reference proteome</keyword>
<dbReference type="AlphaFoldDB" id="A0A6L5YGT6"/>
<dbReference type="EMBL" id="VUMU01000001">
    <property type="protein sequence ID" value="MST56882.1"/>
    <property type="molecule type" value="Genomic_DNA"/>
</dbReference>
<evidence type="ECO:0000256" key="1">
    <source>
        <dbReference type="ARBA" id="ARBA00001974"/>
    </source>
</evidence>
<dbReference type="Pfam" id="PF02219">
    <property type="entry name" value="MTHFR"/>
    <property type="match status" value="1"/>
</dbReference>
<dbReference type="NCBIfam" id="NF006396">
    <property type="entry name" value="PRK08645.1"/>
    <property type="match status" value="1"/>
</dbReference>
<keyword evidence="7 10" id="KW-0560">Oxidoreductase</keyword>
<dbReference type="PROSITE" id="PS50970">
    <property type="entry name" value="HCY"/>
    <property type="match status" value="1"/>
</dbReference>
<dbReference type="RefSeq" id="WP_154494934.1">
    <property type="nucleotide sequence ID" value="NZ_VUMU01000001.1"/>
</dbReference>
<dbReference type="UniPathway" id="UPA00193"/>
<keyword evidence="4" id="KW-0285">Flavoprotein</keyword>
<dbReference type="EC" id="2.1.1.10" evidence="10"/>
<reference evidence="10 11" key="1">
    <citation type="submission" date="2019-08" db="EMBL/GenBank/DDBJ databases">
        <title>In-depth cultivation of the pig gut microbiome towards novel bacterial diversity and tailored functional studies.</title>
        <authorList>
            <person name="Wylensek D."/>
            <person name="Hitch T.C.A."/>
            <person name="Clavel T."/>
        </authorList>
    </citation>
    <scope>NUCLEOTIDE SEQUENCE [LARGE SCALE GENOMIC DNA]</scope>
    <source>
        <strain evidence="10 11">WCA3-601-WT-6H</strain>
    </source>
</reference>
<dbReference type="Proteomes" id="UP000476055">
    <property type="component" value="Unassembled WGS sequence"/>
</dbReference>
<accession>A0A6L5YGT6</accession>
<dbReference type="SUPFAM" id="SSF51730">
    <property type="entry name" value="FAD-linked oxidoreductase"/>
    <property type="match status" value="1"/>
</dbReference>
<gene>
    <name evidence="10" type="ORF">FYJ59_01220</name>
</gene>
<dbReference type="InterPro" id="IPR036589">
    <property type="entry name" value="HCY_dom_sf"/>
</dbReference>
<keyword evidence="6" id="KW-0274">FAD</keyword>
<protein>
    <submittedName>
        <fullName evidence="10">Bifunctional homocysteine S-methyltransferase/methylenetetrahydrofolate reductase</fullName>
        <ecNumber evidence="10">1.5.1.20</ecNumber>
        <ecNumber evidence="10">2.1.1.10</ecNumber>
    </submittedName>
</protein>
<evidence type="ECO:0000256" key="5">
    <source>
        <dbReference type="ARBA" id="ARBA00022679"/>
    </source>
</evidence>
<keyword evidence="8" id="KW-0862">Zinc</keyword>
<dbReference type="InterPro" id="IPR003171">
    <property type="entry name" value="Mehydrof_redctse-like"/>
</dbReference>
<comment type="caution">
    <text evidence="10">The sequence shown here is derived from an EMBL/GenBank/DDBJ whole genome shotgun (WGS) entry which is preliminary data.</text>
</comment>